<sequence>MLPLSYLGCVNIGVRLVREQFPDAQLYEVQGAAPNNAAVMRVTEITHLHLVFQAEEGRGTAFITTAGSWGEFGPVYYVGQPWLEDVVIPWPIDMDASEADKLLRAEYQGPYDSMLLRHPLYPGDDEPYYIFHMVDIGFVFVGVNSKKVFRPAQDLAEKMAIPTSVAKKD</sequence>
<evidence type="ECO:0000313" key="2">
    <source>
        <dbReference type="Proteomes" id="UP000078240"/>
    </source>
</evidence>
<comment type="caution">
    <text evidence="1">The sequence shown here is derived from an EMBL/GenBank/DDBJ whole genome shotgun (WGS) entry which is preliminary data.</text>
</comment>
<name>A0A179GW24_PURLI</name>
<organism evidence="1 2">
    <name type="scientific">Purpureocillium lilacinum</name>
    <name type="common">Paecilomyces lilacinus</name>
    <dbReference type="NCBI Taxonomy" id="33203"/>
    <lineage>
        <taxon>Eukaryota</taxon>
        <taxon>Fungi</taxon>
        <taxon>Dikarya</taxon>
        <taxon>Ascomycota</taxon>
        <taxon>Pezizomycotina</taxon>
        <taxon>Sordariomycetes</taxon>
        <taxon>Hypocreomycetidae</taxon>
        <taxon>Hypocreales</taxon>
        <taxon>Ophiocordycipitaceae</taxon>
        <taxon>Purpureocillium</taxon>
    </lineage>
</organism>
<proteinExistence type="predicted"/>
<dbReference type="Proteomes" id="UP000078240">
    <property type="component" value="Unassembled WGS sequence"/>
</dbReference>
<accession>A0A179GW24</accession>
<reference evidence="1 2" key="1">
    <citation type="submission" date="2016-01" db="EMBL/GenBank/DDBJ databases">
        <title>Biosynthesis of antibiotic leucinostatins and their inhibition on Phytophthora in bio-control Purpureocillium lilacinum.</title>
        <authorList>
            <person name="Wang G."/>
            <person name="Liu Z."/>
            <person name="Lin R."/>
            <person name="Li E."/>
            <person name="Mao Z."/>
            <person name="Ling J."/>
            <person name="Yin W."/>
            <person name="Xie B."/>
        </authorList>
    </citation>
    <scope>NUCLEOTIDE SEQUENCE [LARGE SCALE GENOMIC DNA]</scope>
    <source>
        <strain evidence="1">PLBJ-1</strain>
    </source>
</reference>
<protein>
    <submittedName>
        <fullName evidence="1">Uncharacterized protein</fullName>
    </submittedName>
</protein>
<dbReference type="EMBL" id="LSBH01000003">
    <property type="protein sequence ID" value="OAQ82165.1"/>
    <property type="molecule type" value="Genomic_DNA"/>
</dbReference>
<evidence type="ECO:0000313" key="1">
    <source>
        <dbReference type="EMBL" id="OAQ82165.1"/>
    </source>
</evidence>
<gene>
    <name evidence="1" type="ORF">VFPBJ_04749</name>
</gene>
<dbReference type="AlphaFoldDB" id="A0A179GW24"/>